<feature type="domain" description="Pyridoxamine kinase/Phosphomethylpyrimidine kinase" evidence="3">
    <location>
        <begin position="23"/>
        <end position="270"/>
    </location>
</feature>
<dbReference type="Gene3D" id="3.40.1190.20">
    <property type="match status" value="1"/>
</dbReference>
<protein>
    <recommendedName>
        <fullName evidence="2">hydroxymethylpyrimidine kinase</fullName>
        <ecNumber evidence="2">2.7.1.49</ecNumber>
    </recommendedName>
</protein>
<dbReference type="EMBL" id="CP065728">
    <property type="protein sequence ID" value="QPT44212.1"/>
    <property type="molecule type" value="Genomic_DNA"/>
</dbReference>
<dbReference type="InterPro" id="IPR004399">
    <property type="entry name" value="HMP/HMP-P_kinase_dom"/>
</dbReference>
<evidence type="ECO:0000313" key="5">
    <source>
        <dbReference type="Proteomes" id="UP000594834"/>
    </source>
</evidence>
<dbReference type="EC" id="2.7.1.49" evidence="2"/>
<dbReference type="GO" id="GO:0008972">
    <property type="term" value="F:phosphomethylpyrimidine kinase activity"/>
    <property type="evidence" value="ECO:0007669"/>
    <property type="project" value="UniProtKB-EC"/>
</dbReference>
<dbReference type="SUPFAM" id="SSF53613">
    <property type="entry name" value="Ribokinase-like"/>
    <property type="match status" value="1"/>
</dbReference>
<evidence type="ECO:0000256" key="2">
    <source>
        <dbReference type="ARBA" id="ARBA00012135"/>
    </source>
</evidence>
<dbReference type="PANTHER" id="PTHR20858">
    <property type="entry name" value="PHOSPHOMETHYLPYRIMIDINE KINASE"/>
    <property type="match status" value="1"/>
</dbReference>
<evidence type="ECO:0000313" key="4">
    <source>
        <dbReference type="EMBL" id="QPT44212.1"/>
    </source>
</evidence>
<dbReference type="Pfam" id="PF08543">
    <property type="entry name" value="Phos_pyr_kin"/>
    <property type="match status" value="1"/>
</dbReference>
<dbReference type="NCBIfam" id="TIGR00097">
    <property type="entry name" value="HMP-P_kinase"/>
    <property type="match status" value="1"/>
</dbReference>
<gene>
    <name evidence="4" type="primary">thiD</name>
    <name evidence="4" type="ORF">I6G26_09125</name>
</gene>
<dbReference type="CDD" id="cd01169">
    <property type="entry name" value="HMPP_kinase"/>
    <property type="match status" value="1"/>
</dbReference>
<organism evidence="4 5">
    <name type="scientific">Moraxella nonliquefaciens</name>
    <dbReference type="NCBI Taxonomy" id="478"/>
    <lineage>
        <taxon>Bacteria</taxon>
        <taxon>Pseudomonadati</taxon>
        <taxon>Pseudomonadota</taxon>
        <taxon>Gammaproteobacteria</taxon>
        <taxon>Moraxellales</taxon>
        <taxon>Moraxellaceae</taxon>
        <taxon>Moraxella</taxon>
    </lineage>
</organism>
<dbReference type="PANTHER" id="PTHR20858:SF17">
    <property type="entry name" value="HYDROXYMETHYLPYRIMIDINE_PHOSPHOMETHYLPYRIMIDINE KINASE THI20-RELATED"/>
    <property type="match status" value="1"/>
</dbReference>
<keyword evidence="4" id="KW-0418">Kinase</keyword>
<dbReference type="GO" id="GO:0008902">
    <property type="term" value="F:hydroxymethylpyrimidine kinase activity"/>
    <property type="evidence" value="ECO:0007669"/>
    <property type="project" value="UniProtKB-EC"/>
</dbReference>
<sequence>MNHVCMHSRTNDHAQALTIAGSDSGGGAGIQADLKTFIMRGVFGTSILTATTAQNTQGVWDIHHLPTAHVYAQLVAIRDDFKIGACKIGMLGTSDVIDMVGQFLQNRPFGQVVLDPVMIAKGGQSLLDDNAKNSLRRLIPLTDVITPNLPEAHVLTGLTMVSDDDIIQALHTLQEMGAKTVIIKGGHSQNSQSAVCTDWVMDEMGKVWHVQSPRSDNKNTHGTGCTFSACITAELAKGVSVAEAIHTAKGLIDQAISTAPNIGHGHGAVNHWAFWEGKRWE</sequence>
<dbReference type="Proteomes" id="UP000594834">
    <property type="component" value="Chromosome"/>
</dbReference>
<comment type="pathway">
    <text evidence="1">Cofactor biosynthesis; thiamine diphosphate biosynthesis.</text>
</comment>
<name>A0A7T3BYK2_MORNO</name>
<dbReference type="InterPro" id="IPR029056">
    <property type="entry name" value="Ribokinase-like"/>
</dbReference>
<dbReference type="InterPro" id="IPR013749">
    <property type="entry name" value="PM/HMP-P_kinase-1"/>
</dbReference>
<evidence type="ECO:0000256" key="1">
    <source>
        <dbReference type="ARBA" id="ARBA00004948"/>
    </source>
</evidence>
<evidence type="ECO:0000259" key="3">
    <source>
        <dbReference type="Pfam" id="PF08543"/>
    </source>
</evidence>
<accession>A0A7T3BYK2</accession>
<reference evidence="4 5" key="1">
    <citation type="submission" date="2020-12" db="EMBL/GenBank/DDBJ databases">
        <title>FDA dAtabase for Regulatory Grade micrObial Sequences (FDA-ARGOS): Supporting development and validation of Infectious Disease Dx tests.</title>
        <authorList>
            <person name="Sproer C."/>
            <person name="Gronow S."/>
            <person name="Severitt S."/>
            <person name="Schroder I."/>
            <person name="Tallon L."/>
            <person name="Sadzewicz L."/>
            <person name="Zhao X."/>
            <person name="Boylan J."/>
            <person name="Ott S."/>
            <person name="Bowen H."/>
            <person name="Vavikolanu K."/>
            <person name="Mehta A."/>
            <person name="Aluvathingal J."/>
            <person name="Nadendla S."/>
            <person name="Lowell S."/>
            <person name="Myers T."/>
            <person name="Yan Y."/>
            <person name="Sichtig H."/>
        </authorList>
    </citation>
    <scope>NUCLEOTIDE SEQUENCE [LARGE SCALE GENOMIC DNA]</scope>
    <source>
        <strain evidence="4 5">FDAARGOS_869</strain>
    </source>
</reference>
<proteinExistence type="predicted"/>
<keyword evidence="5" id="KW-1185">Reference proteome</keyword>
<dbReference type="RefSeq" id="WP_197940245.1">
    <property type="nucleotide sequence ID" value="NZ_CP065728.1"/>
</dbReference>
<keyword evidence="4" id="KW-0808">Transferase</keyword>